<dbReference type="Gene3D" id="2.160.20.10">
    <property type="entry name" value="Single-stranded right-handed beta-helix, Pectin lyase-like"/>
    <property type="match status" value="1"/>
</dbReference>
<name>A0AAD4BNE0_BOLED</name>
<dbReference type="PANTHER" id="PTHR31884">
    <property type="entry name" value="POLYGALACTURONASE"/>
    <property type="match status" value="1"/>
</dbReference>
<evidence type="ECO:0000256" key="11">
    <source>
        <dbReference type="RuleBase" id="RU361169"/>
    </source>
</evidence>
<evidence type="ECO:0000256" key="1">
    <source>
        <dbReference type="ARBA" id="ARBA00008834"/>
    </source>
</evidence>
<dbReference type="InterPro" id="IPR011050">
    <property type="entry name" value="Pectin_lyase_fold/virulence"/>
</dbReference>
<dbReference type="Proteomes" id="UP001194468">
    <property type="component" value="Unassembled WGS sequence"/>
</dbReference>
<evidence type="ECO:0000256" key="5">
    <source>
        <dbReference type="ARBA" id="ARBA00022801"/>
    </source>
</evidence>
<keyword evidence="3 12" id="KW-0732">Signal</keyword>
<evidence type="ECO:0000256" key="8">
    <source>
        <dbReference type="ARBA" id="ARBA00023316"/>
    </source>
</evidence>
<evidence type="ECO:0000256" key="6">
    <source>
        <dbReference type="ARBA" id="ARBA00023157"/>
    </source>
</evidence>
<keyword evidence="6" id="KW-1015">Disulfide bond</keyword>
<dbReference type="AlphaFoldDB" id="A0AAD4BNE0"/>
<dbReference type="PROSITE" id="PS00502">
    <property type="entry name" value="POLYGALACTURONASE"/>
    <property type="match status" value="1"/>
</dbReference>
<dbReference type="GO" id="GO:0004650">
    <property type="term" value="F:polygalacturonase activity"/>
    <property type="evidence" value="ECO:0007669"/>
    <property type="project" value="UniProtKB-EC"/>
</dbReference>
<comment type="similarity">
    <text evidence="1 11">Belongs to the glycosyl hydrolase 28 family.</text>
</comment>
<evidence type="ECO:0000256" key="2">
    <source>
        <dbReference type="ARBA" id="ARBA00012736"/>
    </source>
</evidence>
<evidence type="ECO:0000256" key="9">
    <source>
        <dbReference type="ARBA" id="ARBA00034074"/>
    </source>
</evidence>
<evidence type="ECO:0000313" key="13">
    <source>
        <dbReference type="EMBL" id="KAF8435430.1"/>
    </source>
</evidence>
<keyword evidence="5 11" id="KW-0378">Hydrolase</keyword>
<accession>A0AAD4BNE0</accession>
<dbReference type="PANTHER" id="PTHR31884:SF1">
    <property type="entry name" value="POLYGALACTURONASE"/>
    <property type="match status" value="1"/>
</dbReference>
<keyword evidence="8" id="KW-0961">Cell wall biogenesis/degradation</keyword>
<dbReference type="SMART" id="SM00710">
    <property type="entry name" value="PbH1"/>
    <property type="match status" value="5"/>
</dbReference>
<evidence type="ECO:0000256" key="10">
    <source>
        <dbReference type="PROSITE-ProRule" id="PRU10052"/>
    </source>
</evidence>
<dbReference type="InterPro" id="IPR012334">
    <property type="entry name" value="Pectin_lyas_fold"/>
</dbReference>
<evidence type="ECO:0000256" key="4">
    <source>
        <dbReference type="ARBA" id="ARBA00022737"/>
    </source>
</evidence>
<organism evidence="13 14">
    <name type="scientific">Boletus edulis BED1</name>
    <dbReference type="NCBI Taxonomy" id="1328754"/>
    <lineage>
        <taxon>Eukaryota</taxon>
        <taxon>Fungi</taxon>
        <taxon>Dikarya</taxon>
        <taxon>Basidiomycota</taxon>
        <taxon>Agaricomycotina</taxon>
        <taxon>Agaricomycetes</taxon>
        <taxon>Agaricomycetidae</taxon>
        <taxon>Boletales</taxon>
        <taxon>Boletineae</taxon>
        <taxon>Boletaceae</taxon>
        <taxon>Boletoideae</taxon>
        <taxon>Boletus</taxon>
    </lineage>
</organism>
<comment type="catalytic activity">
    <reaction evidence="9">
        <text>(1,4-alpha-D-galacturonosyl)n+m + H2O = (1,4-alpha-D-galacturonosyl)n + (1,4-alpha-D-galacturonosyl)m.</text>
        <dbReference type="EC" id="3.2.1.15"/>
    </reaction>
</comment>
<protein>
    <recommendedName>
        <fullName evidence="2">endo-polygalacturonase</fullName>
        <ecNumber evidence="2">3.2.1.15</ecNumber>
    </recommendedName>
</protein>
<dbReference type="InterPro" id="IPR000743">
    <property type="entry name" value="Glyco_hydro_28"/>
</dbReference>
<dbReference type="InterPro" id="IPR050434">
    <property type="entry name" value="Glycosyl_hydrlase_28"/>
</dbReference>
<dbReference type="GO" id="GO:0071555">
    <property type="term" value="P:cell wall organization"/>
    <property type="evidence" value="ECO:0007669"/>
    <property type="project" value="UniProtKB-KW"/>
</dbReference>
<dbReference type="EC" id="3.2.1.15" evidence="2"/>
<proteinExistence type="inferred from homology"/>
<dbReference type="EMBL" id="WHUW01000025">
    <property type="protein sequence ID" value="KAF8435430.1"/>
    <property type="molecule type" value="Genomic_DNA"/>
</dbReference>
<dbReference type="SUPFAM" id="SSF51126">
    <property type="entry name" value="Pectin lyase-like"/>
    <property type="match status" value="1"/>
</dbReference>
<comment type="caution">
    <text evidence="13">The sequence shown here is derived from an EMBL/GenBank/DDBJ whole genome shotgun (WGS) entry which is preliminary data.</text>
</comment>
<feature type="signal peptide" evidence="12">
    <location>
        <begin position="1"/>
        <end position="16"/>
    </location>
</feature>
<evidence type="ECO:0000313" key="14">
    <source>
        <dbReference type="Proteomes" id="UP001194468"/>
    </source>
</evidence>
<evidence type="ECO:0000256" key="7">
    <source>
        <dbReference type="ARBA" id="ARBA00023295"/>
    </source>
</evidence>
<gene>
    <name evidence="13" type="ORF">L210DRAFT_2527695</name>
</gene>
<reference evidence="13" key="2">
    <citation type="journal article" date="2020" name="Nat. Commun.">
        <title>Large-scale genome sequencing of mycorrhizal fungi provides insights into the early evolution of symbiotic traits.</title>
        <authorList>
            <person name="Miyauchi S."/>
            <person name="Kiss E."/>
            <person name="Kuo A."/>
            <person name="Drula E."/>
            <person name="Kohler A."/>
            <person name="Sanchez-Garcia M."/>
            <person name="Morin E."/>
            <person name="Andreopoulos B."/>
            <person name="Barry K.W."/>
            <person name="Bonito G."/>
            <person name="Buee M."/>
            <person name="Carver A."/>
            <person name="Chen C."/>
            <person name="Cichocki N."/>
            <person name="Clum A."/>
            <person name="Culley D."/>
            <person name="Crous P.W."/>
            <person name="Fauchery L."/>
            <person name="Girlanda M."/>
            <person name="Hayes R.D."/>
            <person name="Keri Z."/>
            <person name="LaButti K."/>
            <person name="Lipzen A."/>
            <person name="Lombard V."/>
            <person name="Magnuson J."/>
            <person name="Maillard F."/>
            <person name="Murat C."/>
            <person name="Nolan M."/>
            <person name="Ohm R.A."/>
            <person name="Pangilinan J."/>
            <person name="Pereira M.F."/>
            <person name="Perotto S."/>
            <person name="Peter M."/>
            <person name="Pfister S."/>
            <person name="Riley R."/>
            <person name="Sitrit Y."/>
            <person name="Stielow J.B."/>
            <person name="Szollosi G."/>
            <person name="Zifcakova L."/>
            <person name="Stursova M."/>
            <person name="Spatafora J.W."/>
            <person name="Tedersoo L."/>
            <person name="Vaario L.M."/>
            <person name="Yamada A."/>
            <person name="Yan M."/>
            <person name="Wang P."/>
            <person name="Xu J."/>
            <person name="Bruns T."/>
            <person name="Baldrian P."/>
            <person name="Vilgalys R."/>
            <person name="Dunand C."/>
            <person name="Henrissat B."/>
            <person name="Grigoriev I.V."/>
            <person name="Hibbett D."/>
            <person name="Nagy L.G."/>
            <person name="Martin F.M."/>
        </authorList>
    </citation>
    <scope>NUCLEOTIDE SEQUENCE</scope>
    <source>
        <strain evidence="13">BED1</strain>
    </source>
</reference>
<evidence type="ECO:0000256" key="12">
    <source>
        <dbReference type="SAM" id="SignalP"/>
    </source>
</evidence>
<feature type="chain" id="PRO_5042235979" description="endo-polygalacturonase" evidence="12">
    <location>
        <begin position="17"/>
        <end position="366"/>
    </location>
</feature>
<evidence type="ECO:0000256" key="3">
    <source>
        <dbReference type="ARBA" id="ARBA00022729"/>
    </source>
</evidence>
<keyword evidence="14" id="KW-1185">Reference proteome</keyword>
<dbReference type="Pfam" id="PF00295">
    <property type="entry name" value="Glyco_hydro_28"/>
    <property type="match status" value="1"/>
</dbReference>
<keyword evidence="4" id="KW-0677">Repeat</keyword>
<keyword evidence="7 11" id="KW-0326">Glycosidase</keyword>
<dbReference type="GO" id="GO:0045490">
    <property type="term" value="P:pectin catabolic process"/>
    <property type="evidence" value="ECO:0007669"/>
    <property type="project" value="TreeGrafter"/>
</dbReference>
<feature type="active site" evidence="10">
    <location>
        <position position="223"/>
    </location>
</feature>
<sequence length="366" mass="38719">MFSLLVLISLFTFAKAAVPRATDCVGTISSLSDVSAAVQCTTVNINSFTVPARQTFRLDLLQGTTVNVLGEILFGNTSWKGPLFQVTGQDIEFKGNGHSFDGGGGYYWDGLGGKGSTKPCPMMRIDMSGTFSDVHVINCPERCFAINNPAPLVINGAVVDNSQGDYPNDKSNGRPAGHNTDGFDVSGNDVVIRNSAVLNQDDCLAINKGKNILFQNNYCHGGHGVSIGSISSNTVVENVSILDNKVVNSVTAFRIKTDKTATNSRVSNVTYSDNTATNCSSYGVLIDQSYPATEGTPGNGVIISDISFNQGATELSVVQDAQMAAVNCGKDSCTGTWDWSSLKTSGGKIGKIQNTPTIIGYTTNPY</sequence>
<dbReference type="GO" id="GO:0005576">
    <property type="term" value="C:extracellular region"/>
    <property type="evidence" value="ECO:0007669"/>
    <property type="project" value="TreeGrafter"/>
</dbReference>
<dbReference type="InterPro" id="IPR006626">
    <property type="entry name" value="PbH1"/>
</dbReference>
<reference evidence="13" key="1">
    <citation type="submission" date="2019-10" db="EMBL/GenBank/DDBJ databases">
        <authorList>
            <consortium name="DOE Joint Genome Institute"/>
            <person name="Kuo A."/>
            <person name="Miyauchi S."/>
            <person name="Kiss E."/>
            <person name="Drula E."/>
            <person name="Kohler A."/>
            <person name="Sanchez-Garcia M."/>
            <person name="Andreopoulos B."/>
            <person name="Barry K.W."/>
            <person name="Bonito G."/>
            <person name="Buee M."/>
            <person name="Carver A."/>
            <person name="Chen C."/>
            <person name="Cichocki N."/>
            <person name="Clum A."/>
            <person name="Culley D."/>
            <person name="Crous P.W."/>
            <person name="Fauchery L."/>
            <person name="Girlanda M."/>
            <person name="Hayes R."/>
            <person name="Keri Z."/>
            <person name="LaButti K."/>
            <person name="Lipzen A."/>
            <person name="Lombard V."/>
            <person name="Magnuson J."/>
            <person name="Maillard F."/>
            <person name="Morin E."/>
            <person name="Murat C."/>
            <person name="Nolan M."/>
            <person name="Ohm R."/>
            <person name="Pangilinan J."/>
            <person name="Pereira M."/>
            <person name="Perotto S."/>
            <person name="Peter M."/>
            <person name="Riley R."/>
            <person name="Sitrit Y."/>
            <person name="Stielow B."/>
            <person name="Szollosi G."/>
            <person name="Zifcakova L."/>
            <person name="Stursova M."/>
            <person name="Spatafora J.W."/>
            <person name="Tedersoo L."/>
            <person name="Vaario L.-M."/>
            <person name="Yamada A."/>
            <person name="Yan M."/>
            <person name="Wang P."/>
            <person name="Xu J."/>
            <person name="Bruns T."/>
            <person name="Baldrian P."/>
            <person name="Vilgalys R."/>
            <person name="Henrissat B."/>
            <person name="Grigoriev I.V."/>
            <person name="Hibbett D."/>
            <person name="Nagy L.G."/>
            <person name="Martin F.M."/>
        </authorList>
    </citation>
    <scope>NUCLEOTIDE SEQUENCE</scope>
    <source>
        <strain evidence="13">BED1</strain>
    </source>
</reference>